<organism evidence="1 2">
    <name type="scientific">Streptomyces melanosporofaciens</name>
    <dbReference type="NCBI Taxonomy" id="67327"/>
    <lineage>
        <taxon>Bacteria</taxon>
        <taxon>Bacillati</taxon>
        <taxon>Actinomycetota</taxon>
        <taxon>Actinomycetes</taxon>
        <taxon>Kitasatosporales</taxon>
        <taxon>Streptomycetaceae</taxon>
        <taxon>Streptomyces</taxon>
        <taxon>Streptomyces violaceusniger group</taxon>
    </lineage>
</organism>
<keyword evidence="2" id="KW-1185">Reference proteome</keyword>
<protein>
    <submittedName>
        <fullName evidence="1">Uncharacterized protein</fullName>
    </submittedName>
</protein>
<dbReference type="Proteomes" id="UP000198609">
    <property type="component" value="Unassembled WGS sequence"/>
</dbReference>
<name>A0A1H4ZH90_STRMJ</name>
<proteinExistence type="predicted"/>
<sequence>MPGPLLILRSATHVRARWPLLVTCAHSTSTAGRPDTGVGERSAACAANTHRAQQGLALAVVA</sequence>
<reference evidence="2" key="1">
    <citation type="submission" date="2016-10" db="EMBL/GenBank/DDBJ databases">
        <authorList>
            <person name="Varghese N."/>
            <person name="Submissions S."/>
        </authorList>
    </citation>
    <scope>NUCLEOTIDE SEQUENCE [LARGE SCALE GENOMIC DNA]</scope>
    <source>
        <strain evidence="2">DSM 40318</strain>
    </source>
</reference>
<evidence type="ECO:0000313" key="2">
    <source>
        <dbReference type="Proteomes" id="UP000198609"/>
    </source>
</evidence>
<accession>A0A1H4ZH90</accession>
<evidence type="ECO:0000313" key="1">
    <source>
        <dbReference type="EMBL" id="SED29018.1"/>
    </source>
</evidence>
<gene>
    <name evidence="1" type="ORF">SAMN04490356_7825</name>
</gene>
<dbReference type="EMBL" id="FNST01000002">
    <property type="protein sequence ID" value="SED29018.1"/>
    <property type="molecule type" value="Genomic_DNA"/>
</dbReference>
<dbReference type="AlphaFoldDB" id="A0A1H4ZH90"/>